<dbReference type="InterPro" id="IPR006439">
    <property type="entry name" value="HAD-SF_hydro_IA"/>
</dbReference>
<dbReference type="EMBL" id="CP100355">
    <property type="protein sequence ID" value="UTF52611.1"/>
    <property type="molecule type" value="Genomic_DNA"/>
</dbReference>
<protein>
    <submittedName>
        <fullName evidence="2">HAD hydrolase-like protein</fullName>
    </submittedName>
</protein>
<dbReference type="SFLD" id="SFLDS00003">
    <property type="entry name" value="Haloacid_Dehalogenase"/>
    <property type="match status" value="1"/>
</dbReference>
<dbReference type="Proteomes" id="UP001056855">
    <property type="component" value="Chromosome"/>
</dbReference>
<dbReference type="InterPro" id="IPR023214">
    <property type="entry name" value="HAD_sf"/>
</dbReference>
<evidence type="ECO:0000313" key="3">
    <source>
        <dbReference type="Proteomes" id="UP001056855"/>
    </source>
</evidence>
<dbReference type="PANTHER" id="PTHR43434:SF1">
    <property type="entry name" value="PHOSPHOGLYCOLATE PHOSPHATASE"/>
    <property type="match status" value="1"/>
</dbReference>
<comment type="similarity">
    <text evidence="1">Belongs to the HAD-like hydrolase superfamily.</text>
</comment>
<dbReference type="SFLD" id="SFLDG01129">
    <property type="entry name" value="C1.5:_HAD__Beta-PGM__Phosphata"/>
    <property type="match status" value="1"/>
</dbReference>
<dbReference type="Gene3D" id="1.10.150.240">
    <property type="entry name" value="Putative phosphatase, domain 2"/>
    <property type="match status" value="1"/>
</dbReference>
<dbReference type="Pfam" id="PF13419">
    <property type="entry name" value="HAD_2"/>
    <property type="match status" value="1"/>
</dbReference>
<organism evidence="2 3">
    <name type="scientific">Natronosalvus rutilus</name>
    <dbReference type="NCBI Taxonomy" id="2953753"/>
    <lineage>
        <taxon>Archaea</taxon>
        <taxon>Methanobacteriati</taxon>
        <taxon>Methanobacteriota</taxon>
        <taxon>Stenosarchaea group</taxon>
        <taxon>Halobacteria</taxon>
        <taxon>Halobacteriales</taxon>
        <taxon>Natrialbaceae</taxon>
        <taxon>Natronosalvus</taxon>
    </lineage>
</organism>
<dbReference type="Gene3D" id="3.40.50.1000">
    <property type="entry name" value="HAD superfamily/HAD-like"/>
    <property type="match status" value="1"/>
</dbReference>
<dbReference type="PRINTS" id="PR00413">
    <property type="entry name" value="HADHALOGNASE"/>
</dbReference>
<sequence length="179" mass="19442">MNTDGYDAVVYDLDGTLVHLIVDWASVTRDVREVYLAADVDPPESNLWSLLASAPDVGLAAEVEATIAGHEREGARRSTRLAHADDLEKRAEYVPVGVCSLNCEAACRIALEEHALASAVDAVVGRDSVETRKPHPDPLLAVIDTLESVPSRTLFIGDSQRDEETANRAGTRFQYVDGR</sequence>
<dbReference type="SUPFAM" id="SSF56784">
    <property type="entry name" value="HAD-like"/>
    <property type="match status" value="1"/>
</dbReference>
<evidence type="ECO:0000256" key="1">
    <source>
        <dbReference type="ARBA" id="ARBA00007958"/>
    </source>
</evidence>
<dbReference type="InterPro" id="IPR041492">
    <property type="entry name" value="HAD_2"/>
</dbReference>
<dbReference type="PANTHER" id="PTHR43434">
    <property type="entry name" value="PHOSPHOGLYCOLATE PHOSPHATASE"/>
    <property type="match status" value="1"/>
</dbReference>
<reference evidence="2" key="1">
    <citation type="submission" date="2022-06" db="EMBL/GenBank/DDBJ databases">
        <title>Diverse halophilic archaea isolated from saline environments.</title>
        <authorList>
            <person name="Cui H.-L."/>
        </authorList>
    </citation>
    <scope>NUCLEOTIDE SEQUENCE</scope>
    <source>
        <strain evidence="2">WLHS1</strain>
    </source>
</reference>
<keyword evidence="2" id="KW-0378">Hydrolase</keyword>
<dbReference type="GO" id="GO:0008967">
    <property type="term" value="F:phosphoglycolate phosphatase activity"/>
    <property type="evidence" value="ECO:0007669"/>
    <property type="project" value="TreeGrafter"/>
</dbReference>
<keyword evidence="3" id="KW-1185">Reference proteome</keyword>
<dbReference type="GeneID" id="73290888"/>
<dbReference type="AlphaFoldDB" id="A0A9E7N829"/>
<dbReference type="RefSeq" id="WP_254156593.1">
    <property type="nucleotide sequence ID" value="NZ_CP100355.1"/>
</dbReference>
<name>A0A9E7N829_9EURY</name>
<dbReference type="InterPro" id="IPR023198">
    <property type="entry name" value="PGP-like_dom2"/>
</dbReference>
<dbReference type="InterPro" id="IPR036412">
    <property type="entry name" value="HAD-like_sf"/>
</dbReference>
<evidence type="ECO:0000313" key="2">
    <source>
        <dbReference type="EMBL" id="UTF52611.1"/>
    </source>
</evidence>
<proteinExistence type="inferred from homology"/>
<dbReference type="InterPro" id="IPR050155">
    <property type="entry name" value="HAD-like_hydrolase_sf"/>
</dbReference>
<gene>
    <name evidence="2" type="ORF">NGM29_12540</name>
</gene>
<dbReference type="GO" id="GO:0006281">
    <property type="term" value="P:DNA repair"/>
    <property type="evidence" value="ECO:0007669"/>
    <property type="project" value="TreeGrafter"/>
</dbReference>
<accession>A0A9E7N829</accession>
<dbReference type="KEGG" id="sawl:NGM29_12540"/>